<dbReference type="GO" id="GO:0004674">
    <property type="term" value="F:protein serine/threonine kinase activity"/>
    <property type="evidence" value="ECO:0007669"/>
    <property type="project" value="InterPro"/>
</dbReference>
<keyword evidence="1" id="KW-0808">Transferase</keyword>
<sequence length="291" mass="32193">MNNTADLADVARRLCVTIDATFVEPLGSGAFKQVFLIEKAGQQLALKISTISEGLQPRFEREVAALRECNHSAITKIFDCFPYKEVDTVYWVTTEEYLPGGTLSARQRIGAISLDEIRSTALTLADALAHLDSKNLVHRDIKPANILFRSSNEPVLTDFGLVRMLDASSLTEDFIFQGPGTPFYSAPEQLNNNKAAIDWRTDQFGLAVVLAECALNYHPYFCPGMTRQETVQSVAEYKNIPDRTAHDLTNIGLAALIRALQPWPISRYRWPSDFINALSGSGNGRIPSNGP</sequence>
<keyword evidence="4" id="KW-0067">ATP-binding</keyword>
<gene>
    <name evidence="6" type="ORF">BAR24066_01186</name>
</gene>
<evidence type="ECO:0000259" key="5">
    <source>
        <dbReference type="PROSITE" id="PS50011"/>
    </source>
</evidence>
<keyword evidence="2" id="KW-0547">Nucleotide-binding</keyword>
<name>A0A9Q9UPW7_9BURK</name>
<dbReference type="InterPro" id="IPR045269">
    <property type="entry name" value="Atg1-like"/>
</dbReference>
<dbReference type="SMART" id="SM00220">
    <property type="entry name" value="S_TKc"/>
    <property type="match status" value="1"/>
</dbReference>
<dbReference type="PROSITE" id="PS50011">
    <property type="entry name" value="PROTEIN_KINASE_DOM"/>
    <property type="match status" value="1"/>
</dbReference>
<dbReference type="GO" id="GO:0005776">
    <property type="term" value="C:autophagosome"/>
    <property type="evidence" value="ECO:0007669"/>
    <property type="project" value="TreeGrafter"/>
</dbReference>
<dbReference type="GO" id="GO:0005829">
    <property type="term" value="C:cytosol"/>
    <property type="evidence" value="ECO:0007669"/>
    <property type="project" value="TreeGrafter"/>
</dbReference>
<evidence type="ECO:0000256" key="3">
    <source>
        <dbReference type="ARBA" id="ARBA00022777"/>
    </source>
</evidence>
<dbReference type="Gene3D" id="1.10.510.10">
    <property type="entry name" value="Transferase(Phosphotransferase) domain 1"/>
    <property type="match status" value="1"/>
</dbReference>
<evidence type="ECO:0000313" key="6">
    <source>
        <dbReference type="EMBL" id="VWB28282.1"/>
    </source>
</evidence>
<dbReference type="PANTHER" id="PTHR24348">
    <property type="entry name" value="SERINE/THREONINE-PROTEIN KINASE UNC-51-RELATED"/>
    <property type="match status" value="1"/>
</dbReference>
<proteinExistence type="predicted"/>
<feature type="domain" description="Protein kinase" evidence="5">
    <location>
        <begin position="20"/>
        <end position="291"/>
    </location>
</feature>
<dbReference type="CDD" id="cd14014">
    <property type="entry name" value="STKc_PknB_like"/>
    <property type="match status" value="1"/>
</dbReference>
<dbReference type="PROSITE" id="PS00108">
    <property type="entry name" value="PROTEIN_KINASE_ST"/>
    <property type="match status" value="1"/>
</dbReference>
<dbReference type="InterPro" id="IPR011009">
    <property type="entry name" value="Kinase-like_dom_sf"/>
</dbReference>
<dbReference type="GO" id="GO:0016020">
    <property type="term" value="C:membrane"/>
    <property type="evidence" value="ECO:0007669"/>
    <property type="project" value="TreeGrafter"/>
</dbReference>
<dbReference type="Pfam" id="PF00069">
    <property type="entry name" value="Pkinase"/>
    <property type="match status" value="1"/>
</dbReference>
<protein>
    <submittedName>
        <fullName evidence="6">Protein kinase</fullName>
    </submittedName>
</protein>
<dbReference type="InterPro" id="IPR008271">
    <property type="entry name" value="Ser/Thr_kinase_AS"/>
</dbReference>
<comment type="caution">
    <text evidence="6">The sequence shown here is derived from an EMBL/GenBank/DDBJ whole genome shotgun (WGS) entry which is preliminary data.</text>
</comment>
<dbReference type="InterPro" id="IPR000719">
    <property type="entry name" value="Prot_kinase_dom"/>
</dbReference>
<reference evidence="6 7" key="1">
    <citation type="submission" date="2019-09" db="EMBL/GenBank/DDBJ databases">
        <authorList>
            <person name="Depoorter E."/>
        </authorList>
    </citation>
    <scope>NUCLEOTIDE SEQUENCE [LARGE SCALE GENOMIC DNA]</scope>
    <source>
        <strain evidence="6">LMG 24066</strain>
    </source>
</reference>
<dbReference type="Proteomes" id="UP000494172">
    <property type="component" value="Unassembled WGS sequence"/>
</dbReference>
<evidence type="ECO:0000313" key="7">
    <source>
        <dbReference type="Proteomes" id="UP000494172"/>
    </source>
</evidence>
<accession>A0A9Q9UPW7</accession>
<dbReference type="EMBL" id="CABVPX010000003">
    <property type="protein sequence ID" value="VWB28282.1"/>
    <property type="molecule type" value="Genomic_DNA"/>
</dbReference>
<organism evidence="6 7">
    <name type="scientific">Burkholderia arboris</name>
    <dbReference type="NCBI Taxonomy" id="488730"/>
    <lineage>
        <taxon>Bacteria</taxon>
        <taxon>Pseudomonadati</taxon>
        <taxon>Pseudomonadota</taxon>
        <taxon>Betaproteobacteria</taxon>
        <taxon>Burkholderiales</taxon>
        <taxon>Burkholderiaceae</taxon>
        <taxon>Burkholderia</taxon>
        <taxon>Burkholderia cepacia complex</taxon>
    </lineage>
</organism>
<dbReference type="GO" id="GO:0000407">
    <property type="term" value="C:phagophore assembly site"/>
    <property type="evidence" value="ECO:0007669"/>
    <property type="project" value="TreeGrafter"/>
</dbReference>
<evidence type="ECO:0000256" key="2">
    <source>
        <dbReference type="ARBA" id="ARBA00022741"/>
    </source>
</evidence>
<keyword evidence="3 6" id="KW-0418">Kinase</keyword>
<dbReference type="RefSeq" id="WP_174991761.1">
    <property type="nucleotide sequence ID" value="NZ_CABVPX010000003.1"/>
</dbReference>
<dbReference type="GO" id="GO:0005524">
    <property type="term" value="F:ATP binding"/>
    <property type="evidence" value="ECO:0007669"/>
    <property type="project" value="UniProtKB-KW"/>
</dbReference>
<evidence type="ECO:0000256" key="1">
    <source>
        <dbReference type="ARBA" id="ARBA00022679"/>
    </source>
</evidence>
<dbReference type="PANTHER" id="PTHR24348:SF22">
    <property type="entry name" value="NON-SPECIFIC SERINE_THREONINE PROTEIN KINASE"/>
    <property type="match status" value="1"/>
</dbReference>
<dbReference type="AlphaFoldDB" id="A0A9Q9UPW7"/>
<evidence type="ECO:0000256" key="4">
    <source>
        <dbReference type="ARBA" id="ARBA00022840"/>
    </source>
</evidence>
<dbReference type="SUPFAM" id="SSF56112">
    <property type="entry name" value="Protein kinase-like (PK-like)"/>
    <property type="match status" value="1"/>
</dbReference>